<comment type="similarity">
    <text evidence="1 6">Belongs to the universal ribosomal protein uL23 family.</text>
</comment>
<comment type="subunit">
    <text evidence="6">Part of the 50S ribosomal subunit. Contacts protein L29, and trigger factor when it is bound to the ribosome.</text>
</comment>
<sequence>MNNTYYDILKSPVITEDTNKKMELYNKYTFKVDVKANKIEIKKAVEFVFNTKVFSVNTINVLPKFKRKGKYQGYTSAYKKAIVQLIPGRRIDIFHEK</sequence>
<dbReference type="Pfam" id="PF00276">
    <property type="entry name" value="Ribosomal_L23"/>
    <property type="match status" value="1"/>
</dbReference>
<name>A0A559KJS4_9MOLU</name>
<evidence type="ECO:0000256" key="3">
    <source>
        <dbReference type="ARBA" id="ARBA00022884"/>
    </source>
</evidence>
<keyword evidence="3 6" id="KW-0694">RNA-binding</keyword>
<dbReference type="PANTHER" id="PTHR11620">
    <property type="entry name" value="60S RIBOSOMAL PROTEIN L23A"/>
    <property type="match status" value="1"/>
</dbReference>
<protein>
    <recommendedName>
        <fullName evidence="6">Large ribosomal subunit protein uL23</fullName>
    </recommendedName>
</protein>
<dbReference type="AlphaFoldDB" id="A0A559KJS4"/>
<proteinExistence type="inferred from homology"/>
<dbReference type="RefSeq" id="WP_144658281.1">
    <property type="nucleotide sequence ID" value="NZ_VIAE01000002.1"/>
</dbReference>
<dbReference type="HAMAP" id="MF_01369_B">
    <property type="entry name" value="Ribosomal_uL23_B"/>
    <property type="match status" value="1"/>
</dbReference>
<dbReference type="Gene3D" id="3.30.70.330">
    <property type="match status" value="1"/>
</dbReference>
<reference evidence="7 8" key="1">
    <citation type="submission" date="2019-06" db="EMBL/GenBank/DDBJ databases">
        <title>Draft Genome Sequence of Candidatus Phytoplasma pini-Related Strain MDPP: A Resource for Comparative Genomics of Gymnosperm-infecting Phytoplasmas.</title>
        <authorList>
            <person name="Cai W."/>
            <person name="Costanzo S."/>
            <person name="Shao J."/>
            <person name="Zhao Y."/>
            <person name="Davis R."/>
        </authorList>
    </citation>
    <scope>NUCLEOTIDE SEQUENCE [LARGE SCALE GENOMIC DNA]</scope>
    <source>
        <strain evidence="7 8">MDPP</strain>
    </source>
</reference>
<dbReference type="GO" id="GO:1990904">
    <property type="term" value="C:ribonucleoprotein complex"/>
    <property type="evidence" value="ECO:0007669"/>
    <property type="project" value="UniProtKB-KW"/>
</dbReference>
<dbReference type="FunFam" id="3.30.70.330:FF:000001">
    <property type="entry name" value="50S ribosomal protein L23"/>
    <property type="match status" value="1"/>
</dbReference>
<dbReference type="InterPro" id="IPR012677">
    <property type="entry name" value="Nucleotide-bd_a/b_plait_sf"/>
</dbReference>
<dbReference type="OrthoDB" id="9793353at2"/>
<gene>
    <name evidence="6 7" type="primary">rplW</name>
    <name evidence="7" type="ORF">MDPP_00130</name>
</gene>
<evidence type="ECO:0000256" key="2">
    <source>
        <dbReference type="ARBA" id="ARBA00022730"/>
    </source>
</evidence>
<comment type="caution">
    <text evidence="7">The sequence shown here is derived from an EMBL/GenBank/DDBJ whole genome shotgun (WGS) entry which is preliminary data.</text>
</comment>
<dbReference type="SUPFAM" id="SSF54189">
    <property type="entry name" value="Ribosomal proteins S24e, L23 and L15e"/>
    <property type="match status" value="1"/>
</dbReference>
<dbReference type="GO" id="GO:0003735">
    <property type="term" value="F:structural constituent of ribosome"/>
    <property type="evidence" value="ECO:0007669"/>
    <property type="project" value="InterPro"/>
</dbReference>
<dbReference type="InterPro" id="IPR013025">
    <property type="entry name" value="Ribosomal_uL23-like"/>
</dbReference>
<organism evidence="7 8">
    <name type="scientific">Candidatus Phytoplasma pini</name>
    <dbReference type="NCBI Taxonomy" id="267362"/>
    <lineage>
        <taxon>Bacteria</taxon>
        <taxon>Bacillati</taxon>
        <taxon>Mycoplasmatota</taxon>
        <taxon>Mollicutes</taxon>
        <taxon>Acholeplasmatales</taxon>
        <taxon>Acholeplasmataceae</taxon>
        <taxon>Candidatus Phytoplasma</taxon>
    </lineage>
</organism>
<evidence type="ECO:0000313" key="7">
    <source>
        <dbReference type="EMBL" id="TVY12357.1"/>
    </source>
</evidence>
<evidence type="ECO:0000313" key="8">
    <source>
        <dbReference type="Proteomes" id="UP000320078"/>
    </source>
</evidence>
<keyword evidence="8" id="KW-1185">Reference proteome</keyword>
<evidence type="ECO:0000256" key="6">
    <source>
        <dbReference type="HAMAP-Rule" id="MF_01369"/>
    </source>
</evidence>
<dbReference type="GO" id="GO:0005840">
    <property type="term" value="C:ribosome"/>
    <property type="evidence" value="ECO:0007669"/>
    <property type="project" value="UniProtKB-KW"/>
</dbReference>
<evidence type="ECO:0000256" key="4">
    <source>
        <dbReference type="ARBA" id="ARBA00022980"/>
    </source>
</evidence>
<comment type="function">
    <text evidence="6">One of the early assembly proteins it binds 23S rRNA. One of the proteins that surrounds the polypeptide exit tunnel on the outside of the ribosome. Forms the main docking site for trigger factor binding to the ribosome.</text>
</comment>
<dbReference type="NCBIfam" id="NF004363">
    <property type="entry name" value="PRK05738.2-4"/>
    <property type="match status" value="1"/>
</dbReference>
<evidence type="ECO:0000256" key="1">
    <source>
        <dbReference type="ARBA" id="ARBA00006700"/>
    </source>
</evidence>
<keyword evidence="4 6" id="KW-0689">Ribosomal protein</keyword>
<dbReference type="GO" id="GO:0019843">
    <property type="term" value="F:rRNA binding"/>
    <property type="evidence" value="ECO:0007669"/>
    <property type="project" value="UniProtKB-UniRule"/>
</dbReference>
<keyword evidence="2 6" id="KW-0699">rRNA-binding</keyword>
<accession>A0A559KJS4</accession>
<evidence type="ECO:0000256" key="5">
    <source>
        <dbReference type="ARBA" id="ARBA00023274"/>
    </source>
</evidence>
<dbReference type="GO" id="GO:0006412">
    <property type="term" value="P:translation"/>
    <property type="evidence" value="ECO:0007669"/>
    <property type="project" value="UniProtKB-UniRule"/>
</dbReference>
<dbReference type="InterPro" id="IPR012678">
    <property type="entry name" value="Ribosomal_uL23/eL15/eS24_sf"/>
</dbReference>
<keyword evidence="5 6" id="KW-0687">Ribonucleoprotein</keyword>
<dbReference type="EMBL" id="VIAE01000002">
    <property type="protein sequence ID" value="TVY12357.1"/>
    <property type="molecule type" value="Genomic_DNA"/>
</dbReference>
<dbReference type="Proteomes" id="UP000320078">
    <property type="component" value="Unassembled WGS sequence"/>
</dbReference>